<protein>
    <submittedName>
        <fullName evidence="2">Sporulation protein YqfD</fullName>
    </submittedName>
</protein>
<evidence type="ECO:0000313" key="2">
    <source>
        <dbReference type="EMBL" id="HIZ39223.1"/>
    </source>
</evidence>
<reference evidence="2" key="1">
    <citation type="journal article" date="2021" name="PeerJ">
        <title>Extensive microbial diversity within the chicken gut microbiome revealed by metagenomics and culture.</title>
        <authorList>
            <person name="Gilroy R."/>
            <person name="Ravi A."/>
            <person name="Getino M."/>
            <person name="Pursley I."/>
            <person name="Horton D.L."/>
            <person name="Alikhan N.F."/>
            <person name="Baker D."/>
            <person name="Gharbi K."/>
            <person name="Hall N."/>
            <person name="Watson M."/>
            <person name="Adriaenssens E.M."/>
            <person name="Foster-Nyarko E."/>
            <person name="Jarju S."/>
            <person name="Secka A."/>
            <person name="Antonio M."/>
            <person name="Oren A."/>
            <person name="Chaudhuri R.R."/>
            <person name="La Ragione R."/>
            <person name="Hildebrand F."/>
            <person name="Pallen M.J."/>
        </authorList>
    </citation>
    <scope>NUCLEOTIDE SEQUENCE</scope>
    <source>
        <strain evidence="2">CHK179-28034</strain>
    </source>
</reference>
<evidence type="ECO:0000313" key="3">
    <source>
        <dbReference type="Proteomes" id="UP000824049"/>
    </source>
</evidence>
<sequence>MIFSILHFLSGYCKVILSGRNQERFLNICVSKQILLWKLSRQDAHYVFFVSRAGMEDLEDISAKTGCSYRIICKKGLPFLFYRYRKRKILLAAFLISVLSLYVMSLFLWQIQAVGCRSHSPEEILDYLEEQGIKSGRRLSGISCHQLEEQIRRDFKDIAWVSCDLKGTLLTVTIKETLDKEALLSETEDVPCNLVASKKGTIDSIVVRSGSALVKKGDKVKRGDVLISGEVGLYDDSGALTETALVKAEGSIFAITKIKYEDSFSMLHYEKRYTGRSFNMYQLLAGNTLINLPGRKETYRYYDEKTKHSVFHIGPQLYLPVSLHVTTRSECLITEKMYSESQAMKEAEKRLAVFLEEYKEKGVEIIENKVNIQCDADTCTAKGKIIVREAFGKIQEITAAPE</sequence>
<dbReference type="InterPro" id="IPR010690">
    <property type="entry name" value="YqfD"/>
</dbReference>
<gene>
    <name evidence="2" type="ORF">H9968_04735</name>
</gene>
<keyword evidence="1" id="KW-1133">Transmembrane helix</keyword>
<dbReference type="AlphaFoldDB" id="A0A9D2EK76"/>
<dbReference type="Pfam" id="PF06898">
    <property type="entry name" value="YqfD"/>
    <property type="match status" value="1"/>
</dbReference>
<keyword evidence="1" id="KW-0472">Membrane</keyword>
<reference evidence="2" key="2">
    <citation type="submission" date="2021-04" db="EMBL/GenBank/DDBJ databases">
        <authorList>
            <person name="Gilroy R."/>
        </authorList>
    </citation>
    <scope>NUCLEOTIDE SEQUENCE</scope>
    <source>
        <strain evidence="2">CHK179-28034</strain>
    </source>
</reference>
<organism evidence="2 3">
    <name type="scientific">Candidatus Anaerobutyricum stercoris</name>
    <dbReference type="NCBI Taxonomy" id="2838457"/>
    <lineage>
        <taxon>Bacteria</taxon>
        <taxon>Bacillati</taxon>
        <taxon>Bacillota</taxon>
        <taxon>Clostridia</taxon>
        <taxon>Lachnospirales</taxon>
        <taxon>Lachnospiraceae</taxon>
        <taxon>Anaerobutyricum</taxon>
    </lineage>
</organism>
<dbReference type="PIRSF" id="PIRSF029895">
    <property type="entry name" value="SpoIV"/>
    <property type="match status" value="1"/>
</dbReference>
<evidence type="ECO:0000256" key="1">
    <source>
        <dbReference type="SAM" id="Phobius"/>
    </source>
</evidence>
<proteinExistence type="predicted"/>
<feature type="transmembrane region" description="Helical" evidence="1">
    <location>
        <begin position="89"/>
        <end position="109"/>
    </location>
</feature>
<dbReference type="EMBL" id="DXBR01000046">
    <property type="protein sequence ID" value="HIZ39223.1"/>
    <property type="molecule type" value="Genomic_DNA"/>
</dbReference>
<dbReference type="Proteomes" id="UP000824049">
    <property type="component" value="Unassembled WGS sequence"/>
</dbReference>
<name>A0A9D2EK76_9FIRM</name>
<accession>A0A9D2EK76</accession>
<keyword evidence="1" id="KW-0812">Transmembrane</keyword>
<comment type="caution">
    <text evidence="2">The sequence shown here is derived from an EMBL/GenBank/DDBJ whole genome shotgun (WGS) entry which is preliminary data.</text>
</comment>